<gene>
    <name evidence="1" type="ORF">KME28_07320</name>
</gene>
<protein>
    <submittedName>
        <fullName evidence="1">Glycosyltransferase family 4 protein</fullName>
    </submittedName>
</protein>
<sequence length="371" mass="42640">MQKIAFVSTNEGTSWSGSEELWSQTAIKMAKQGLTIGANVKGWKQESKKIQELEQFNCCVVRRWDQKNLIQKLVSKLYKREFIFEWLDKIDPDLVVISQGINYEDKGWMEACLIRNIPYVVIVHAAGEHFWPSDELVAKAAKGYQSAERCYFVSQKNLELTVKQLATELDNAKIIRNPYKVSYDVAPSWPTDKGVLRLACVARLDPESKGQDILFEVLRSKKWKSRPIEVTLFGDGYQRNTLRRLKDLWSLDNVKFGGFVDNVEAIWADHHALILPSRLEGLPLSIVEAMLCGRFCIVTDVAGNTELIEDNINGFVAMAPKTECLDEAMERAWQRRESWREIGKEAYVSVRKLIPRDPIHRFMSEIKLLLK</sequence>
<name>A0A9E3H722_9NOST</name>
<comment type="caution">
    <text evidence="1">The sequence shown here is derived from an EMBL/GenBank/DDBJ whole genome shotgun (WGS) entry which is preliminary data.</text>
</comment>
<dbReference type="CDD" id="cd03801">
    <property type="entry name" value="GT4_PimA-like"/>
    <property type="match status" value="1"/>
</dbReference>
<accession>A0A9E3H722</accession>
<dbReference type="Proteomes" id="UP000813215">
    <property type="component" value="Unassembled WGS sequence"/>
</dbReference>
<dbReference type="PANTHER" id="PTHR12526">
    <property type="entry name" value="GLYCOSYLTRANSFERASE"/>
    <property type="match status" value="1"/>
</dbReference>
<reference evidence="1" key="1">
    <citation type="submission" date="2021-05" db="EMBL/GenBank/DDBJ databases">
        <authorList>
            <person name="Pietrasiak N."/>
            <person name="Ward R."/>
            <person name="Stajich J.E."/>
            <person name="Kurbessoian T."/>
        </authorList>
    </citation>
    <scope>NUCLEOTIDE SEQUENCE</scope>
    <source>
        <strain evidence="1">HA4357-MV3</strain>
    </source>
</reference>
<reference evidence="1" key="2">
    <citation type="journal article" date="2022" name="Microbiol. Resour. Announc.">
        <title>Metagenome Sequencing to Explore Phylogenomics of Terrestrial Cyanobacteria.</title>
        <authorList>
            <person name="Ward R.D."/>
            <person name="Stajich J.E."/>
            <person name="Johansen J.R."/>
            <person name="Huntemann M."/>
            <person name="Clum A."/>
            <person name="Foster B."/>
            <person name="Foster B."/>
            <person name="Roux S."/>
            <person name="Palaniappan K."/>
            <person name="Varghese N."/>
            <person name="Mukherjee S."/>
            <person name="Reddy T.B.K."/>
            <person name="Daum C."/>
            <person name="Copeland A."/>
            <person name="Chen I.A."/>
            <person name="Ivanova N.N."/>
            <person name="Kyrpides N.C."/>
            <person name="Shapiro N."/>
            <person name="Eloe-Fadrosh E.A."/>
            <person name="Pietrasiak N."/>
        </authorList>
    </citation>
    <scope>NUCLEOTIDE SEQUENCE</scope>
    <source>
        <strain evidence="1">HA4357-MV3</strain>
    </source>
</reference>
<evidence type="ECO:0000313" key="1">
    <source>
        <dbReference type="EMBL" id="MBW4431529.1"/>
    </source>
</evidence>
<dbReference type="EMBL" id="JAHHHW010000071">
    <property type="protein sequence ID" value="MBW4431529.1"/>
    <property type="molecule type" value="Genomic_DNA"/>
</dbReference>
<organism evidence="1 2">
    <name type="scientific">Pelatocladus maniniholoensis HA4357-MV3</name>
    <dbReference type="NCBI Taxonomy" id="1117104"/>
    <lineage>
        <taxon>Bacteria</taxon>
        <taxon>Bacillati</taxon>
        <taxon>Cyanobacteriota</taxon>
        <taxon>Cyanophyceae</taxon>
        <taxon>Nostocales</taxon>
        <taxon>Nostocaceae</taxon>
        <taxon>Pelatocladus</taxon>
    </lineage>
</organism>
<dbReference type="AlphaFoldDB" id="A0A9E3H722"/>
<proteinExistence type="predicted"/>
<dbReference type="Pfam" id="PF13692">
    <property type="entry name" value="Glyco_trans_1_4"/>
    <property type="match status" value="1"/>
</dbReference>
<dbReference type="SUPFAM" id="SSF53756">
    <property type="entry name" value="UDP-Glycosyltransferase/glycogen phosphorylase"/>
    <property type="match status" value="1"/>
</dbReference>
<dbReference type="Gene3D" id="3.40.50.2000">
    <property type="entry name" value="Glycogen Phosphorylase B"/>
    <property type="match status" value="2"/>
</dbReference>
<evidence type="ECO:0000313" key="2">
    <source>
        <dbReference type="Proteomes" id="UP000813215"/>
    </source>
</evidence>